<accession>Q1Q7B2</accession>
<keyword evidence="1" id="KW-0328">Glycosyltransferase</keyword>
<reference evidence="3" key="1">
    <citation type="journal article" date="2006" name="Nature">
        <title>Deciphering the evolution and metabolism of an anammox bacterium from a community genome.</title>
        <authorList>
            <person name="Strous M."/>
            <person name="Pelletier E."/>
            <person name="Mangenot S."/>
            <person name="Rattei T."/>
            <person name="Lehner A."/>
            <person name="Taylor M.W."/>
            <person name="Horn M."/>
            <person name="Daims H."/>
            <person name="Bartol-Mavel D."/>
            <person name="Wincker P."/>
            <person name="Barbe V."/>
            <person name="Fonknechten N."/>
            <person name="Vallenet D."/>
            <person name="Segurens B."/>
            <person name="Schenowitz-Truong C."/>
            <person name="Medigue C."/>
            <person name="Collingro A."/>
            <person name="Snel B."/>
            <person name="Dutilh B.E."/>
            <person name="OpDenCamp H.J.M."/>
            <person name="vanDerDrift C."/>
            <person name="Cirpus I."/>
            <person name="vanDePas-Schoonen K.T."/>
            <person name="Harhangi H.R."/>
            <person name="vanNiftrik L."/>
            <person name="Schmid M."/>
            <person name="Keltjens J."/>
            <person name="vanDeVossenberg J."/>
            <person name="Kartal B."/>
            <person name="Meier H."/>
            <person name="Frishman D."/>
            <person name="Huynen M.A."/>
            <person name="Mewes H."/>
            <person name="Weissenbach J."/>
            <person name="Jetten M.S.M."/>
            <person name="Wagner M."/>
            <person name="LePaslier D."/>
        </authorList>
    </citation>
    <scope>NUCLEOTIDE SEQUENCE</scope>
</reference>
<evidence type="ECO:0000313" key="3">
    <source>
        <dbReference type="EMBL" id="CAJ73470.1"/>
    </source>
</evidence>
<protein>
    <submittedName>
        <fullName evidence="3">Similar to heptosyl transferase I</fullName>
    </submittedName>
</protein>
<organism evidence="3">
    <name type="scientific">Kuenenia stuttgartiensis</name>
    <dbReference type="NCBI Taxonomy" id="174633"/>
    <lineage>
        <taxon>Bacteria</taxon>
        <taxon>Pseudomonadati</taxon>
        <taxon>Planctomycetota</taxon>
        <taxon>Candidatus Brocadiia</taxon>
        <taxon>Candidatus Brocadiales</taxon>
        <taxon>Candidatus Brocadiaceae</taxon>
        <taxon>Candidatus Kuenenia</taxon>
    </lineage>
</organism>
<dbReference type="CDD" id="cd03789">
    <property type="entry name" value="GT9_LPS_heptosyltransferase"/>
    <property type="match status" value="1"/>
</dbReference>
<dbReference type="GO" id="GO:0008713">
    <property type="term" value="F:ADP-heptose-lipopolysaccharide heptosyltransferase activity"/>
    <property type="evidence" value="ECO:0007669"/>
    <property type="project" value="TreeGrafter"/>
</dbReference>
<sequence length="396" mass="45624">MELQIHISAGTLTRKMNCRRKYRKRTEIGFSNMKIGKNSINQKNILIVRLGAMGDIIHVIPAVKNVREALPTSKITWLVEDNIKDLVEMVPEVDEVLVFPRKRWQSWLLRPERYFQFISEMFAFFKQLNMKRYDIVLDFHGNFKSGLLGYLSAAKIRVGFSMGYCKEFNYIFTNVHITPRQKTMHRIEKYLSLVQGLGIEAYYKKPVFSVPEQDNNYIDDFILKNHLGQKSMAIIHPGTSLFGKYKRWPTEKYARLSDKLIEDFGYAVIFTWSGPEYNIAEDIRSHMHFPAIIACKTASVKQLVALLQRADIYIGGDTGPTHLASCLGIPTIAVFGPKDPVVYAPFDENASVVRKDIHCSPCEKRRCEHVTCIHSITPDDVYSEICKLRKKRGLTF</sequence>
<name>Q1Q7B2_KUEST</name>
<dbReference type="GO" id="GO:0005829">
    <property type="term" value="C:cytosol"/>
    <property type="evidence" value="ECO:0007669"/>
    <property type="project" value="TreeGrafter"/>
</dbReference>
<dbReference type="SUPFAM" id="SSF53756">
    <property type="entry name" value="UDP-Glycosyltransferase/glycogen phosphorylase"/>
    <property type="match status" value="1"/>
</dbReference>
<dbReference type="AlphaFoldDB" id="Q1Q7B2"/>
<evidence type="ECO:0000256" key="2">
    <source>
        <dbReference type="ARBA" id="ARBA00022679"/>
    </source>
</evidence>
<proteinExistence type="predicted"/>
<gene>
    <name evidence="3" type="primary">RfaC</name>
    <name evidence="3" type="ORF">kuste2720</name>
</gene>
<reference evidence="3" key="2">
    <citation type="submission" date="2006-01" db="EMBL/GenBank/DDBJ databases">
        <authorList>
            <person name="Genoscope"/>
        </authorList>
    </citation>
    <scope>NUCLEOTIDE SEQUENCE</scope>
</reference>
<dbReference type="PANTHER" id="PTHR30160">
    <property type="entry name" value="TETRAACYLDISACCHARIDE 4'-KINASE-RELATED"/>
    <property type="match status" value="1"/>
</dbReference>
<dbReference type="Gene3D" id="3.40.50.2000">
    <property type="entry name" value="Glycogen Phosphorylase B"/>
    <property type="match status" value="2"/>
</dbReference>
<dbReference type="GO" id="GO:0009244">
    <property type="term" value="P:lipopolysaccharide core region biosynthetic process"/>
    <property type="evidence" value="ECO:0007669"/>
    <property type="project" value="TreeGrafter"/>
</dbReference>
<dbReference type="InterPro" id="IPR051199">
    <property type="entry name" value="LPS_LOS_Heptosyltrfase"/>
</dbReference>
<keyword evidence="2 3" id="KW-0808">Transferase</keyword>
<dbReference type="CAZy" id="GT9">
    <property type="family name" value="Glycosyltransferase Family 9"/>
</dbReference>
<dbReference type="InterPro" id="IPR002201">
    <property type="entry name" value="Glyco_trans_9"/>
</dbReference>
<dbReference type="EMBL" id="CT573071">
    <property type="protein sequence ID" value="CAJ73470.1"/>
    <property type="molecule type" value="Genomic_DNA"/>
</dbReference>
<dbReference type="PANTHER" id="PTHR30160:SF1">
    <property type="entry name" value="LIPOPOLYSACCHARIDE 1,2-N-ACETYLGLUCOSAMINETRANSFERASE-RELATED"/>
    <property type="match status" value="1"/>
</dbReference>
<dbReference type="Pfam" id="PF01075">
    <property type="entry name" value="Glyco_transf_9"/>
    <property type="match status" value="1"/>
</dbReference>
<evidence type="ECO:0000256" key="1">
    <source>
        <dbReference type="ARBA" id="ARBA00022676"/>
    </source>
</evidence>